<evidence type="ECO:0000259" key="4">
    <source>
        <dbReference type="PROSITE" id="PS50949"/>
    </source>
</evidence>
<keyword evidence="6" id="KW-1185">Reference proteome</keyword>
<proteinExistence type="predicted"/>
<dbReference type="InterPro" id="IPR008920">
    <property type="entry name" value="TF_FadR/GntR_C"/>
</dbReference>
<dbReference type="InterPro" id="IPR000524">
    <property type="entry name" value="Tscrpt_reg_HTH_GntR"/>
</dbReference>
<dbReference type="OrthoDB" id="9799812at2"/>
<dbReference type="GO" id="GO:0003700">
    <property type="term" value="F:DNA-binding transcription factor activity"/>
    <property type="evidence" value="ECO:0007669"/>
    <property type="project" value="InterPro"/>
</dbReference>
<dbReference type="Gene3D" id="1.10.10.10">
    <property type="entry name" value="Winged helix-like DNA-binding domain superfamily/Winged helix DNA-binding domain"/>
    <property type="match status" value="1"/>
</dbReference>
<dbReference type="SMART" id="SM00345">
    <property type="entry name" value="HTH_GNTR"/>
    <property type="match status" value="1"/>
</dbReference>
<keyword evidence="1" id="KW-0805">Transcription regulation</keyword>
<dbReference type="SUPFAM" id="SSF46785">
    <property type="entry name" value="Winged helix' DNA-binding domain"/>
    <property type="match status" value="1"/>
</dbReference>
<dbReference type="InterPro" id="IPR036388">
    <property type="entry name" value="WH-like_DNA-bd_sf"/>
</dbReference>
<dbReference type="Proteomes" id="UP000245539">
    <property type="component" value="Unassembled WGS sequence"/>
</dbReference>
<dbReference type="PANTHER" id="PTHR43537:SF20">
    <property type="entry name" value="HTH-TYPE TRANSCRIPTIONAL REPRESSOR GLAR"/>
    <property type="match status" value="1"/>
</dbReference>
<dbReference type="PROSITE" id="PS50949">
    <property type="entry name" value="HTH_GNTR"/>
    <property type="match status" value="1"/>
</dbReference>
<evidence type="ECO:0000256" key="3">
    <source>
        <dbReference type="ARBA" id="ARBA00023163"/>
    </source>
</evidence>
<feature type="domain" description="HTH gntR-type" evidence="4">
    <location>
        <begin position="11"/>
        <end position="78"/>
    </location>
</feature>
<dbReference type="Gene3D" id="1.20.120.530">
    <property type="entry name" value="GntR ligand-binding domain-like"/>
    <property type="match status" value="1"/>
</dbReference>
<dbReference type="CDD" id="cd07377">
    <property type="entry name" value="WHTH_GntR"/>
    <property type="match status" value="1"/>
</dbReference>
<accession>A0A317CE79</accession>
<dbReference type="EMBL" id="QGKM01000043">
    <property type="protein sequence ID" value="PWQ95633.1"/>
    <property type="molecule type" value="Genomic_DNA"/>
</dbReference>
<dbReference type="SMART" id="SM00895">
    <property type="entry name" value="FCD"/>
    <property type="match status" value="1"/>
</dbReference>
<gene>
    <name evidence="5" type="ORF">DKW60_14545</name>
</gene>
<dbReference type="Pfam" id="PF00392">
    <property type="entry name" value="GntR"/>
    <property type="match status" value="1"/>
</dbReference>
<evidence type="ECO:0000313" key="5">
    <source>
        <dbReference type="EMBL" id="PWQ95633.1"/>
    </source>
</evidence>
<evidence type="ECO:0000313" key="6">
    <source>
        <dbReference type="Proteomes" id="UP000245539"/>
    </source>
</evidence>
<keyword evidence="3" id="KW-0804">Transcription</keyword>
<name>A0A317CE79_9GAMM</name>
<dbReference type="InterPro" id="IPR011711">
    <property type="entry name" value="GntR_C"/>
</dbReference>
<organism evidence="5 6">
    <name type="scientific">Leucothrix pacifica</name>
    <dbReference type="NCBI Taxonomy" id="1247513"/>
    <lineage>
        <taxon>Bacteria</taxon>
        <taxon>Pseudomonadati</taxon>
        <taxon>Pseudomonadota</taxon>
        <taxon>Gammaproteobacteria</taxon>
        <taxon>Thiotrichales</taxon>
        <taxon>Thiotrichaceae</taxon>
        <taxon>Leucothrix</taxon>
    </lineage>
</organism>
<dbReference type="PANTHER" id="PTHR43537">
    <property type="entry name" value="TRANSCRIPTIONAL REGULATOR, GNTR FAMILY"/>
    <property type="match status" value="1"/>
</dbReference>
<reference evidence="5 6" key="1">
    <citation type="submission" date="2018-05" db="EMBL/GenBank/DDBJ databases">
        <title>Leucothrix arctica sp. nov., isolated from Arctic seawater.</title>
        <authorList>
            <person name="Choi A."/>
            <person name="Baek K."/>
        </authorList>
    </citation>
    <scope>NUCLEOTIDE SEQUENCE [LARGE SCALE GENOMIC DNA]</scope>
    <source>
        <strain evidence="5 6">JCM 18388</strain>
    </source>
</reference>
<keyword evidence="2" id="KW-0238">DNA-binding</keyword>
<dbReference type="AlphaFoldDB" id="A0A317CE79"/>
<dbReference type="GO" id="GO:0003677">
    <property type="term" value="F:DNA binding"/>
    <property type="evidence" value="ECO:0007669"/>
    <property type="project" value="UniProtKB-KW"/>
</dbReference>
<sequence length="225" mass="25834">MPETIVSETGSSLTTQAFRTIYSMIIRGDLKPGEKLKIESLRNTLGVGASPLREALSLLTAEQLIERIDQRGFRVSHINSEAFDELLKTRCWLEELALRESIRTNDTEWEERVLLAHHRLKRPPRTLEDGTLNSEWEENHKAFHMSLLSACGSSILLKICDQLYDQNIRYRNVSGIYVTAERKVGDEHSAILDYVLKGDEDKAVDELIHHYRKTGKLLSDFLKKQ</sequence>
<comment type="caution">
    <text evidence="5">The sequence shown here is derived from an EMBL/GenBank/DDBJ whole genome shotgun (WGS) entry which is preliminary data.</text>
</comment>
<evidence type="ECO:0000256" key="1">
    <source>
        <dbReference type="ARBA" id="ARBA00023015"/>
    </source>
</evidence>
<dbReference type="InterPro" id="IPR036390">
    <property type="entry name" value="WH_DNA-bd_sf"/>
</dbReference>
<dbReference type="SUPFAM" id="SSF48008">
    <property type="entry name" value="GntR ligand-binding domain-like"/>
    <property type="match status" value="1"/>
</dbReference>
<evidence type="ECO:0000256" key="2">
    <source>
        <dbReference type="ARBA" id="ARBA00023125"/>
    </source>
</evidence>
<dbReference type="Pfam" id="PF07729">
    <property type="entry name" value="FCD"/>
    <property type="match status" value="1"/>
</dbReference>
<dbReference type="RefSeq" id="WP_109838389.1">
    <property type="nucleotide sequence ID" value="NZ_QGKM01000043.1"/>
</dbReference>
<protein>
    <submittedName>
        <fullName evidence="5">GntR family transcriptional regulator</fullName>
    </submittedName>
</protein>